<protein>
    <recommendedName>
        <fullName evidence="3">F-box domain-containing protein</fullName>
    </recommendedName>
</protein>
<name>A0ABR2VVJ3_9FUNG</name>
<gene>
    <name evidence="1" type="ORF">K7432_010645</name>
</gene>
<keyword evidence="2" id="KW-1185">Reference proteome</keyword>
<evidence type="ECO:0000313" key="1">
    <source>
        <dbReference type="EMBL" id="KAK9703582.1"/>
    </source>
</evidence>
<proteinExistence type="predicted"/>
<dbReference type="Proteomes" id="UP001479436">
    <property type="component" value="Unassembled WGS sequence"/>
</dbReference>
<evidence type="ECO:0000313" key="2">
    <source>
        <dbReference type="Proteomes" id="UP001479436"/>
    </source>
</evidence>
<dbReference type="EMBL" id="JASJQH010007624">
    <property type="protein sequence ID" value="KAK9703582.1"/>
    <property type="molecule type" value="Genomic_DNA"/>
</dbReference>
<sequence length="216" mass="25530">MTSKPLSLIQLPLEILHMVAFSVTDWGDIRSLRLSCEFLYESLGSRKFVKKWYFSNCRNWPSKGLAMANQLEIPLEDGFILSYVEATAPPLLDFTSAGWRTVYDMRVVHYATLLPYALRNKLFVHKEQDWNSLHRLVESFEPYLIETHHRWFAYTFSEKFRINFERIAFTDVEEKFGNSNQLEEKLYSIFKSYVRGKLSCYNHDDPDDLIFGNAIW</sequence>
<organism evidence="1 2">
    <name type="scientific">Basidiobolus ranarum</name>
    <dbReference type="NCBI Taxonomy" id="34480"/>
    <lineage>
        <taxon>Eukaryota</taxon>
        <taxon>Fungi</taxon>
        <taxon>Fungi incertae sedis</taxon>
        <taxon>Zoopagomycota</taxon>
        <taxon>Entomophthoromycotina</taxon>
        <taxon>Basidiobolomycetes</taxon>
        <taxon>Basidiobolales</taxon>
        <taxon>Basidiobolaceae</taxon>
        <taxon>Basidiobolus</taxon>
    </lineage>
</organism>
<comment type="caution">
    <text evidence="1">The sequence shown here is derived from an EMBL/GenBank/DDBJ whole genome shotgun (WGS) entry which is preliminary data.</text>
</comment>
<accession>A0ABR2VVJ3</accession>
<reference evidence="1 2" key="1">
    <citation type="submission" date="2023-04" db="EMBL/GenBank/DDBJ databases">
        <title>Genome of Basidiobolus ranarum AG-B5.</title>
        <authorList>
            <person name="Stajich J.E."/>
            <person name="Carter-House D."/>
            <person name="Gryganskyi A."/>
        </authorList>
    </citation>
    <scope>NUCLEOTIDE SEQUENCE [LARGE SCALE GENOMIC DNA]</scope>
    <source>
        <strain evidence="1 2">AG-B5</strain>
    </source>
</reference>
<evidence type="ECO:0008006" key="3">
    <source>
        <dbReference type="Google" id="ProtNLM"/>
    </source>
</evidence>